<comment type="subcellular location">
    <subcellularLocation>
        <location evidence="1">Membrane</location>
        <topology evidence="1">Multi-pass membrane protein</topology>
    </subcellularLocation>
</comment>
<reference evidence="12" key="2">
    <citation type="submission" date="2023-06" db="EMBL/GenBank/DDBJ databases">
        <authorList>
            <person name="Swenson N.G."/>
            <person name="Wegrzyn J.L."/>
            <person name="Mcevoy S.L."/>
        </authorList>
    </citation>
    <scope>NUCLEOTIDE SEQUENCE</scope>
    <source>
        <strain evidence="12">NS2018</strain>
        <tissue evidence="12">Leaf</tissue>
    </source>
</reference>
<feature type="transmembrane region" description="Helical" evidence="10">
    <location>
        <begin position="239"/>
        <end position="255"/>
    </location>
</feature>
<feature type="transmembrane region" description="Helical" evidence="10">
    <location>
        <begin position="84"/>
        <end position="104"/>
    </location>
</feature>
<evidence type="ECO:0000256" key="5">
    <source>
        <dbReference type="ARBA" id="ARBA00022958"/>
    </source>
</evidence>
<keyword evidence="6 10" id="KW-1133">Transmembrane helix</keyword>
<evidence type="ECO:0000256" key="2">
    <source>
        <dbReference type="ARBA" id="ARBA00022448"/>
    </source>
</evidence>
<dbReference type="Proteomes" id="UP001168877">
    <property type="component" value="Unassembled WGS sequence"/>
</dbReference>
<dbReference type="Pfam" id="PF00999">
    <property type="entry name" value="Na_H_Exchanger"/>
    <property type="match status" value="1"/>
</dbReference>
<keyword evidence="7" id="KW-0406">Ion transport</keyword>
<feature type="transmembrane region" description="Helical" evidence="10">
    <location>
        <begin position="27"/>
        <end position="44"/>
    </location>
</feature>
<evidence type="ECO:0000313" key="13">
    <source>
        <dbReference type="Proteomes" id="UP001168877"/>
    </source>
</evidence>
<keyword evidence="5" id="KW-0630">Potassium</keyword>
<keyword evidence="13" id="KW-1185">Reference proteome</keyword>
<dbReference type="PANTHER" id="PTHR32468">
    <property type="entry name" value="CATION/H + ANTIPORTER"/>
    <property type="match status" value="1"/>
</dbReference>
<dbReference type="InterPro" id="IPR050794">
    <property type="entry name" value="CPA2_transporter"/>
</dbReference>
<feature type="transmembrane region" description="Helical" evidence="10">
    <location>
        <begin position="149"/>
        <end position="170"/>
    </location>
</feature>
<evidence type="ECO:0000256" key="7">
    <source>
        <dbReference type="ARBA" id="ARBA00023065"/>
    </source>
</evidence>
<reference evidence="12" key="1">
    <citation type="journal article" date="2022" name="Plant J.">
        <title>Strategies of tolerance reflected in two North American maple genomes.</title>
        <authorList>
            <person name="McEvoy S.L."/>
            <person name="Sezen U.U."/>
            <person name="Trouern-Trend A."/>
            <person name="McMahon S.M."/>
            <person name="Schaberg P.G."/>
            <person name="Yang J."/>
            <person name="Wegrzyn J.L."/>
            <person name="Swenson N.G."/>
        </authorList>
    </citation>
    <scope>NUCLEOTIDE SEQUENCE</scope>
    <source>
        <strain evidence="12">NS2018</strain>
    </source>
</reference>
<feature type="domain" description="Cation/H+ exchanger transmembrane" evidence="11">
    <location>
        <begin position="42"/>
        <end position="200"/>
    </location>
</feature>
<feature type="transmembrane region" description="Helical" evidence="10">
    <location>
        <begin position="182"/>
        <end position="205"/>
    </location>
</feature>
<feature type="transmembrane region" description="Helical" evidence="10">
    <location>
        <begin position="116"/>
        <end position="137"/>
    </location>
</feature>
<accession>A0AA39RHM8</accession>
<evidence type="ECO:0000313" key="12">
    <source>
        <dbReference type="EMBL" id="KAK0574448.1"/>
    </source>
</evidence>
<keyword evidence="8 10" id="KW-0472">Membrane</keyword>
<evidence type="ECO:0000256" key="6">
    <source>
        <dbReference type="ARBA" id="ARBA00022989"/>
    </source>
</evidence>
<proteinExistence type="inferred from homology"/>
<feature type="transmembrane region" description="Helical" evidence="10">
    <location>
        <begin position="305"/>
        <end position="330"/>
    </location>
</feature>
<sequence length="459" mass="50280">MAVKDDSKNKTQKRCKDFVGLTFSRGVAGKIIGIALAFILSHLAHHLLKRINQPRIASDIFIGLFLGSIRPLRDSFEPEVIQTLGFIVEFGMICYMFVLGLEMNPYVIFKPPTRDALVAYAGMLSTFILACGLTPFLNYSTKTHHDLGLTLTLSITLSGSGSHILTRVITNLKIGKSDIGKLGIAAGVHSDMISMLLFSIGYIFFPPGETNTIERVKKVSPFIMKWINNENPEGKTLKGTHLVLSLAYMVLCAVAQHGMSSERSSAVSCWVSLAGSVALGLLLTAKSHFHIYLAIISTVNNAITATTGCSMVIVIFLTIVHTPFVVARIIERARKRAPTRRMAVQWHDPSSQLRILLCLHGSHNLPSSINLLEITRGPSDPGILVHVTDMIELTDQIAATLVQNEGIETVTVTNKAVMEMRDQITNTVQAYVDEIGEGISVKRMLALSTFNEMSQISAF</sequence>
<evidence type="ECO:0000256" key="9">
    <source>
        <dbReference type="ARBA" id="ARBA00038341"/>
    </source>
</evidence>
<dbReference type="GO" id="GO:0006885">
    <property type="term" value="P:regulation of pH"/>
    <property type="evidence" value="ECO:0007669"/>
    <property type="project" value="TreeGrafter"/>
</dbReference>
<gene>
    <name evidence="12" type="ORF">LWI29_023908</name>
</gene>
<comment type="similarity">
    <text evidence="9">Belongs to the monovalent cation:proton antiporter 2 (CPA2) transporter (TC 2.A.37) family. CHX (TC 2.A.37.4) subfamily.</text>
</comment>
<keyword evidence="2" id="KW-0813">Transport</keyword>
<keyword evidence="3" id="KW-0633">Potassium transport</keyword>
<dbReference type="AlphaFoldDB" id="A0AA39RHM8"/>
<evidence type="ECO:0000256" key="3">
    <source>
        <dbReference type="ARBA" id="ARBA00022538"/>
    </source>
</evidence>
<evidence type="ECO:0000259" key="11">
    <source>
        <dbReference type="Pfam" id="PF00999"/>
    </source>
</evidence>
<dbReference type="InterPro" id="IPR038770">
    <property type="entry name" value="Na+/solute_symporter_sf"/>
</dbReference>
<protein>
    <recommendedName>
        <fullName evidence="11">Cation/H+ exchanger transmembrane domain-containing protein</fullName>
    </recommendedName>
</protein>
<dbReference type="InterPro" id="IPR006153">
    <property type="entry name" value="Cation/H_exchanger_TM"/>
</dbReference>
<dbReference type="GO" id="GO:1902600">
    <property type="term" value="P:proton transmembrane transport"/>
    <property type="evidence" value="ECO:0007669"/>
    <property type="project" value="InterPro"/>
</dbReference>
<evidence type="ECO:0000256" key="8">
    <source>
        <dbReference type="ARBA" id="ARBA00023136"/>
    </source>
</evidence>
<dbReference type="EMBL" id="JAUESC010000387">
    <property type="protein sequence ID" value="KAK0574448.1"/>
    <property type="molecule type" value="Genomic_DNA"/>
</dbReference>
<dbReference type="GO" id="GO:0006813">
    <property type="term" value="P:potassium ion transport"/>
    <property type="evidence" value="ECO:0007669"/>
    <property type="project" value="UniProtKB-KW"/>
</dbReference>
<keyword evidence="4 10" id="KW-0812">Transmembrane</keyword>
<dbReference type="GO" id="GO:0012505">
    <property type="term" value="C:endomembrane system"/>
    <property type="evidence" value="ECO:0007669"/>
    <property type="project" value="TreeGrafter"/>
</dbReference>
<dbReference type="Gene3D" id="1.20.1530.20">
    <property type="match status" value="1"/>
</dbReference>
<evidence type="ECO:0000256" key="10">
    <source>
        <dbReference type="SAM" id="Phobius"/>
    </source>
</evidence>
<feature type="transmembrane region" description="Helical" evidence="10">
    <location>
        <begin position="267"/>
        <end position="285"/>
    </location>
</feature>
<organism evidence="12 13">
    <name type="scientific">Acer saccharum</name>
    <name type="common">Sugar maple</name>
    <dbReference type="NCBI Taxonomy" id="4024"/>
    <lineage>
        <taxon>Eukaryota</taxon>
        <taxon>Viridiplantae</taxon>
        <taxon>Streptophyta</taxon>
        <taxon>Embryophyta</taxon>
        <taxon>Tracheophyta</taxon>
        <taxon>Spermatophyta</taxon>
        <taxon>Magnoliopsida</taxon>
        <taxon>eudicotyledons</taxon>
        <taxon>Gunneridae</taxon>
        <taxon>Pentapetalae</taxon>
        <taxon>rosids</taxon>
        <taxon>malvids</taxon>
        <taxon>Sapindales</taxon>
        <taxon>Sapindaceae</taxon>
        <taxon>Hippocastanoideae</taxon>
        <taxon>Acereae</taxon>
        <taxon>Acer</taxon>
    </lineage>
</organism>
<name>A0AA39RHM8_ACESA</name>
<dbReference type="PANTHER" id="PTHR32468:SF145">
    <property type="entry name" value="CATION_H(+) ANTIPORTER 28"/>
    <property type="match status" value="1"/>
</dbReference>
<comment type="caution">
    <text evidence="12">The sequence shown here is derived from an EMBL/GenBank/DDBJ whole genome shotgun (WGS) entry which is preliminary data.</text>
</comment>
<evidence type="ECO:0000256" key="1">
    <source>
        <dbReference type="ARBA" id="ARBA00004141"/>
    </source>
</evidence>
<evidence type="ECO:0000256" key="4">
    <source>
        <dbReference type="ARBA" id="ARBA00022692"/>
    </source>
</evidence>
<dbReference type="GO" id="GO:0015297">
    <property type="term" value="F:antiporter activity"/>
    <property type="evidence" value="ECO:0007669"/>
    <property type="project" value="InterPro"/>
</dbReference>
<dbReference type="GO" id="GO:0016020">
    <property type="term" value="C:membrane"/>
    <property type="evidence" value="ECO:0007669"/>
    <property type="project" value="UniProtKB-SubCell"/>
</dbReference>